<evidence type="ECO:0000256" key="4">
    <source>
        <dbReference type="ARBA" id="ARBA00022692"/>
    </source>
</evidence>
<dbReference type="InterPro" id="IPR038869">
    <property type="entry name" value="DLT1"/>
</dbReference>
<evidence type="ECO:0000256" key="6">
    <source>
        <dbReference type="ARBA" id="ARBA00023136"/>
    </source>
</evidence>
<feature type="transmembrane region" description="Helical" evidence="7">
    <location>
        <begin position="12"/>
        <end position="33"/>
    </location>
</feature>
<dbReference type="PANTHER" id="PTHR40021:SF1">
    <property type="entry name" value="DEFECT AT LOW TEMPERATURE PROTEIN 1"/>
    <property type="match status" value="1"/>
</dbReference>
<feature type="compositionally biased region" description="Low complexity" evidence="8">
    <location>
        <begin position="596"/>
        <end position="609"/>
    </location>
</feature>
<comment type="similarity">
    <text evidence="2 7">Belongs to the DLT1 family.</text>
</comment>
<evidence type="ECO:0000313" key="10">
    <source>
        <dbReference type="Proteomes" id="UP000076874"/>
    </source>
</evidence>
<sequence>MASSLSLFFRIVYGIFYSFLHLLLLALLLVTPGDIINQARTRHNIYPILIVAACYVASILIVIFVYFARLYINRSVLNAIPKSWVPVEKGDVRAPVRKMIAAGLSRSAAIAFVSRPRILPEAFLDSRCGAYAAGKGVMSGGGGGGGAAAAAVHNRSGVAMRPTPAAAAEPEYEADRRDRIVRFKHTETVEKEMGIALPPFQAVWGDIEHNGWAPPVQPQAAAASAAATAVPDAAGGGSWGDLQYDTVIAELPSLIEAKALTLAPPDPASPTDPPALDAEAVALLQRPANMGLRDYLAHLADLGVLDVYGDLDAGDPEEGGGKDDADGAARPLGAIVSAFVATYEYARFSTDKLSHAAFRQLMRDLATILRRMTPLDPHMLLGMYENDDADDADDADDGGAYDYSLDGGDERSLRSGRDDVSFADSEDDADHEAARFSSGAPSPSLRRRRTRPSDPTQPRPHPPRLQNEEVVRYGQPSIPPRGAAATTRLPSVRTARSGMTTGSSRSRSRSRSSSSSSQGSTGTSRRRQRPHRPSRSAGAPSAAVAATASGAVQSTSRGNWQTQTQSQQPSQPQPQGRFKPRKTRRKAPGEPRPRTSSSQSSSANSFAQSRNPYTVGNQDSSSSSLRSSSSSSSSSASSGSVIRLSERGDQASLHPP</sequence>
<feature type="compositionally biased region" description="Low complexity" evidence="8">
    <location>
        <begin position="496"/>
        <end position="523"/>
    </location>
</feature>
<evidence type="ECO:0000256" key="3">
    <source>
        <dbReference type="ARBA" id="ARBA00021353"/>
    </source>
</evidence>
<comment type="caution">
    <text evidence="9">The sequence shown here is derived from an EMBL/GenBank/DDBJ whole genome shotgun (WGS) entry which is preliminary data.</text>
</comment>
<accession>A0A167QAF0</accession>
<dbReference type="Proteomes" id="UP000076874">
    <property type="component" value="Unassembled WGS sequence"/>
</dbReference>
<evidence type="ECO:0000256" key="7">
    <source>
        <dbReference type="RuleBase" id="RU367100"/>
    </source>
</evidence>
<evidence type="ECO:0000256" key="1">
    <source>
        <dbReference type="ARBA" id="ARBA00002489"/>
    </source>
</evidence>
<keyword evidence="10" id="KW-1185">Reference proteome</keyword>
<evidence type="ECO:0000256" key="2">
    <source>
        <dbReference type="ARBA" id="ARBA00005550"/>
    </source>
</evidence>
<dbReference type="EMBL" id="AZHD01000014">
    <property type="protein sequence ID" value="OAA57455.1"/>
    <property type="molecule type" value="Genomic_DNA"/>
</dbReference>
<name>A0A167QAF0_9HYPO</name>
<comment type="subcellular location">
    <subcellularLocation>
        <location evidence="7">Membrane</location>
        <topology evidence="7">Multi-pass membrane protein</topology>
    </subcellularLocation>
</comment>
<dbReference type="OrthoDB" id="4096362at2759"/>
<dbReference type="PANTHER" id="PTHR40021">
    <property type="entry name" value="DEFECT AT LOW TEMPERATURE PROTEIN 1"/>
    <property type="match status" value="1"/>
</dbReference>
<keyword evidence="6 7" id="KW-0472">Membrane</keyword>
<feature type="compositionally biased region" description="Basic residues" evidence="8">
    <location>
        <begin position="524"/>
        <end position="534"/>
    </location>
</feature>
<feature type="compositionally biased region" description="Polar residues" evidence="8">
    <location>
        <begin position="610"/>
        <end position="619"/>
    </location>
</feature>
<reference evidence="9 10" key="1">
    <citation type="journal article" date="2016" name="Genome Biol. Evol.">
        <title>Divergent and convergent evolution of fungal pathogenicity.</title>
        <authorList>
            <person name="Shang Y."/>
            <person name="Xiao G."/>
            <person name="Zheng P."/>
            <person name="Cen K."/>
            <person name="Zhan S."/>
            <person name="Wang C."/>
        </authorList>
    </citation>
    <scope>NUCLEOTIDE SEQUENCE [LARGE SCALE GENOMIC DNA]</scope>
    <source>
        <strain evidence="9 10">RCEF 264</strain>
    </source>
</reference>
<dbReference type="STRING" id="1081102.A0A167QAF0"/>
<feature type="compositionally biased region" description="Low complexity" evidence="8">
    <location>
        <begin position="535"/>
        <end position="575"/>
    </location>
</feature>
<feature type="compositionally biased region" description="Low complexity" evidence="8">
    <location>
        <begin position="620"/>
        <end position="640"/>
    </location>
</feature>
<dbReference type="GO" id="GO:0016020">
    <property type="term" value="C:membrane"/>
    <property type="evidence" value="ECO:0007669"/>
    <property type="project" value="UniProtKB-SubCell"/>
</dbReference>
<dbReference type="AlphaFoldDB" id="A0A167QAF0"/>
<gene>
    <name evidence="7" type="primary">DLT1</name>
    <name evidence="9" type="ORF">SPI_07114</name>
</gene>
<evidence type="ECO:0000256" key="5">
    <source>
        <dbReference type="ARBA" id="ARBA00022989"/>
    </source>
</evidence>
<keyword evidence="4 7" id="KW-0812">Transmembrane</keyword>
<keyword evidence="5 7" id="KW-1133">Transmembrane helix</keyword>
<feature type="transmembrane region" description="Helical" evidence="7">
    <location>
        <begin position="45"/>
        <end position="68"/>
    </location>
</feature>
<comment type="function">
    <text evidence="1 7">Required for growth under high-pressure and low-temperature conditions.</text>
</comment>
<organism evidence="9 10">
    <name type="scientific">Niveomyces insectorum RCEF 264</name>
    <dbReference type="NCBI Taxonomy" id="1081102"/>
    <lineage>
        <taxon>Eukaryota</taxon>
        <taxon>Fungi</taxon>
        <taxon>Dikarya</taxon>
        <taxon>Ascomycota</taxon>
        <taxon>Pezizomycotina</taxon>
        <taxon>Sordariomycetes</taxon>
        <taxon>Hypocreomycetidae</taxon>
        <taxon>Hypocreales</taxon>
        <taxon>Cordycipitaceae</taxon>
        <taxon>Niveomyces</taxon>
    </lineage>
</organism>
<feature type="compositionally biased region" description="Acidic residues" evidence="8">
    <location>
        <begin position="390"/>
        <end position="399"/>
    </location>
</feature>
<protein>
    <recommendedName>
        <fullName evidence="3 7">Defect at low temperature protein 1</fullName>
    </recommendedName>
</protein>
<feature type="compositionally biased region" description="Basic and acidic residues" evidence="8">
    <location>
        <begin position="408"/>
        <end position="420"/>
    </location>
</feature>
<feature type="region of interest" description="Disordered" evidence="8">
    <location>
        <begin position="390"/>
        <end position="656"/>
    </location>
</feature>
<evidence type="ECO:0000256" key="8">
    <source>
        <dbReference type="SAM" id="MobiDB-lite"/>
    </source>
</evidence>
<evidence type="ECO:0000313" key="9">
    <source>
        <dbReference type="EMBL" id="OAA57455.1"/>
    </source>
</evidence>
<proteinExistence type="inferred from homology"/>